<feature type="transmembrane region" description="Helical" evidence="1">
    <location>
        <begin position="61"/>
        <end position="82"/>
    </location>
</feature>
<feature type="transmembrane region" description="Helical" evidence="1">
    <location>
        <begin position="21"/>
        <end position="41"/>
    </location>
</feature>
<feature type="transmembrane region" description="Helical" evidence="1">
    <location>
        <begin position="89"/>
        <end position="108"/>
    </location>
</feature>
<reference evidence="2 3" key="1">
    <citation type="submission" date="2019-01" db="EMBL/GenBank/DDBJ databases">
        <authorList>
            <person name="Li J."/>
        </authorList>
    </citation>
    <scope>NUCLEOTIDE SEQUENCE [LARGE SCALE GENOMIC DNA]</scope>
    <source>
        <strain evidence="2 3">CGMCC 4.7180</strain>
    </source>
</reference>
<proteinExistence type="predicted"/>
<dbReference type="AlphaFoldDB" id="A0A4Q2JNU9"/>
<evidence type="ECO:0000256" key="1">
    <source>
        <dbReference type="SAM" id="Phobius"/>
    </source>
</evidence>
<evidence type="ECO:0000313" key="2">
    <source>
        <dbReference type="EMBL" id="RXZ49905.1"/>
    </source>
</evidence>
<keyword evidence="1" id="KW-0472">Membrane</keyword>
<keyword evidence="3" id="KW-1185">Reference proteome</keyword>
<keyword evidence="1" id="KW-1133">Transmembrane helix</keyword>
<name>A0A4Q2JNU9_9MICO</name>
<organism evidence="2 3">
    <name type="scientific">Agromyces binzhouensis</name>
    <dbReference type="NCBI Taxonomy" id="1817495"/>
    <lineage>
        <taxon>Bacteria</taxon>
        <taxon>Bacillati</taxon>
        <taxon>Actinomycetota</taxon>
        <taxon>Actinomycetes</taxon>
        <taxon>Micrococcales</taxon>
        <taxon>Microbacteriaceae</taxon>
        <taxon>Agromyces</taxon>
    </lineage>
</organism>
<comment type="caution">
    <text evidence="2">The sequence shown here is derived from an EMBL/GenBank/DDBJ whole genome shotgun (WGS) entry which is preliminary data.</text>
</comment>
<accession>A0A4Q2JNU9</accession>
<feature type="transmembrane region" description="Helical" evidence="1">
    <location>
        <begin position="128"/>
        <end position="152"/>
    </location>
</feature>
<keyword evidence="1" id="KW-0812">Transmembrane</keyword>
<evidence type="ECO:0000313" key="3">
    <source>
        <dbReference type="Proteomes" id="UP000292881"/>
    </source>
</evidence>
<protein>
    <submittedName>
        <fullName evidence="2">Uncharacterized protein</fullName>
    </submittedName>
</protein>
<gene>
    <name evidence="2" type="ORF">ESO86_04735</name>
</gene>
<sequence length="162" mass="17550">MTADPPETRRRTPRRREPLSPAARRFGYAVAAFVNLLLLFLGNVWPGWQVLPFLTAETLDVLPWINASLAAGVVVNVVNLVFDRAWLKALGDIVTTSVGLVATIQLWAVFPFDFGTSTFPWEIVVRTLLILAIVGSAIGIIAAVVAFVRALIRGADAAARPS</sequence>
<dbReference type="Proteomes" id="UP000292881">
    <property type="component" value="Unassembled WGS sequence"/>
</dbReference>
<dbReference type="OrthoDB" id="3789019at2"/>
<dbReference type="EMBL" id="SDPL01000050">
    <property type="protein sequence ID" value="RXZ49905.1"/>
    <property type="molecule type" value="Genomic_DNA"/>
</dbReference>
<dbReference type="RefSeq" id="WP_129233726.1">
    <property type="nucleotide sequence ID" value="NZ_SDPL01000050.1"/>
</dbReference>